<keyword evidence="4" id="KW-0275">Fatty acid biosynthesis</keyword>
<dbReference type="EMBL" id="AY596480">
    <property type="protein sequence ID" value="AAU93920.1"/>
    <property type="molecule type" value="mRNA"/>
</dbReference>
<dbReference type="InterPro" id="IPR036736">
    <property type="entry name" value="ACP-like_sf"/>
</dbReference>
<dbReference type="InterPro" id="IPR003231">
    <property type="entry name" value="ACP"/>
</dbReference>
<protein>
    <recommendedName>
        <fullName evidence="4">Acyl carrier protein</fullName>
    </recommendedName>
</protein>
<dbReference type="Pfam" id="PF00550">
    <property type="entry name" value="PP-binding"/>
    <property type="match status" value="1"/>
</dbReference>
<dbReference type="SUPFAM" id="SSF47336">
    <property type="entry name" value="ACP-like"/>
    <property type="match status" value="1"/>
</dbReference>
<keyword evidence="2 4" id="KW-0596">Phosphopantetheine</keyword>
<comment type="similarity">
    <text evidence="1">Belongs to the acyl carrier protein (ACP) family.</text>
</comment>
<evidence type="ECO:0000256" key="3">
    <source>
        <dbReference type="ARBA" id="ARBA00022553"/>
    </source>
</evidence>
<dbReference type="InterPro" id="IPR009081">
    <property type="entry name" value="PP-bd_ACP"/>
</dbReference>
<dbReference type="NCBIfam" id="TIGR00517">
    <property type="entry name" value="acyl_carrier"/>
    <property type="match status" value="1"/>
</dbReference>
<organism evidence="6">
    <name type="scientific">Helicosporidium sp. subsp. Simulium jonesii</name>
    <name type="common">Green alga</name>
    <dbReference type="NCBI Taxonomy" id="145475"/>
    <lineage>
        <taxon>Eukaryota</taxon>
        <taxon>Viridiplantae</taxon>
        <taxon>Chlorophyta</taxon>
        <taxon>core chlorophytes</taxon>
        <taxon>Trebouxiophyceae</taxon>
        <taxon>Chlorellales</taxon>
        <taxon>Chlorellaceae</taxon>
        <taxon>Helicosporidium</taxon>
    </lineage>
</organism>
<dbReference type="PANTHER" id="PTHR46153:SF2">
    <property type="entry name" value="ACYL CARRIER PROTEIN"/>
    <property type="match status" value="1"/>
</dbReference>
<keyword evidence="4" id="KW-0276">Fatty acid metabolism</keyword>
<dbReference type="HAMAP" id="MF_01217">
    <property type="entry name" value="Acyl_carrier"/>
    <property type="match status" value="1"/>
</dbReference>
<accession>Q5YBE5</accession>
<evidence type="ECO:0000256" key="2">
    <source>
        <dbReference type="ARBA" id="ARBA00022450"/>
    </source>
</evidence>
<dbReference type="InterPro" id="IPR044813">
    <property type="entry name" value="ACP_chloroplastic"/>
</dbReference>
<feature type="domain" description="Carrier" evidence="5">
    <location>
        <begin position="53"/>
        <end position="127"/>
    </location>
</feature>
<dbReference type="NCBIfam" id="NF002150">
    <property type="entry name" value="PRK00982.1-4"/>
    <property type="match status" value="1"/>
</dbReference>
<evidence type="ECO:0000256" key="1">
    <source>
        <dbReference type="ARBA" id="ARBA00010930"/>
    </source>
</evidence>
<comment type="function">
    <text evidence="4">Carrier of the growing fatty acid chain in fatty acid biosynthesis.</text>
</comment>
<proteinExistence type="evidence at transcript level"/>
<dbReference type="GO" id="GO:0000036">
    <property type="term" value="F:acyl carrier activity"/>
    <property type="evidence" value="ECO:0007669"/>
    <property type="project" value="InterPro"/>
</dbReference>
<reference evidence="6" key="1">
    <citation type="journal article" date="2004" name="Eukaryot. Cell">
        <title>Nucleus-encoded genes for plastid-targeted proteins in Helicosporidium: functional diversity of a cryptic plastid in a parasitic alga.</title>
        <authorList>
            <person name="de Koning A.P."/>
            <person name="Keeling P.J."/>
        </authorList>
    </citation>
    <scope>NUCLEOTIDE SEQUENCE</scope>
</reference>
<keyword evidence="3" id="KW-0597">Phosphoprotein</keyword>
<evidence type="ECO:0000313" key="6">
    <source>
        <dbReference type="EMBL" id="AAU93920.1"/>
    </source>
</evidence>
<dbReference type="NCBIfam" id="NF002148">
    <property type="entry name" value="PRK00982.1-2"/>
    <property type="match status" value="1"/>
</dbReference>
<keyword evidence="4" id="KW-0444">Lipid biosynthesis</keyword>
<sequence>MSLLALSASKPAAAPRALAMRPQMHRHISGLRVVGSRSLAPRPILCRAVKDKTLVLDDVRSIIADQLGKDVEQVHPTSKFVDLNADSLDTVEIMLALEEKFDVSLDDENAEKLSTVQDAADLIVSQLK</sequence>
<evidence type="ECO:0000259" key="5">
    <source>
        <dbReference type="PROSITE" id="PS50075"/>
    </source>
</evidence>
<evidence type="ECO:0000256" key="4">
    <source>
        <dbReference type="RuleBase" id="RU000722"/>
    </source>
</evidence>
<dbReference type="AlphaFoldDB" id="Q5YBE5"/>
<name>Q5YBE5_HELSJ</name>
<dbReference type="PANTHER" id="PTHR46153">
    <property type="entry name" value="ACYL CARRIER PROTEIN"/>
    <property type="match status" value="1"/>
</dbReference>
<dbReference type="PROSITE" id="PS50075">
    <property type="entry name" value="CARRIER"/>
    <property type="match status" value="1"/>
</dbReference>
<dbReference type="Gene3D" id="1.10.1200.10">
    <property type="entry name" value="ACP-like"/>
    <property type="match status" value="1"/>
</dbReference>
<keyword evidence="4" id="KW-0443">Lipid metabolism</keyword>